<dbReference type="RefSeq" id="XP_067716880.1">
    <property type="nucleotide sequence ID" value="XM_067860779.1"/>
</dbReference>
<dbReference type="Proteomes" id="UP001497744">
    <property type="component" value="Unassembled WGS sequence"/>
</dbReference>
<protein>
    <submittedName>
        <fullName evidence="1">ROK family protein</fullName>
    </submittedName>
</protein>
<reference evidence="1 2" key="1">
    <citation type="submission" date="2021-06" db="EMBL/GenBank/DDBJ databases">
        <title>Genome sequence of Babesia caballi.</title>
        <authorList>
            <person name="Yamagishi J."/>
            <person name="Kidaka T."/>
            <person name="Ochi A."/>
        </authorList>
    </citation>
    <scope>NUCLEOTIDE SEQUENCE [LARGE SCALE GENOMIC DNA]</scope>
    <source>
        <strain evidence="1">USDA-D6B2</strain>
    </source>
</reference>
<name>A0AAV4M0A2_BABCB</name>
<proteinExistence type="predicted"/>
<keyword evidence="2" id="KW-1185">Reference proteome</keyword>
<dbReference type="GeneID" id="94196292"/>
<accession>A0AAV4M0A2</accession>
<gene>
    <name evidence="1" type="ORF">BcabD6B2_42460</name>
</gene>
<organism evidence="1 2">
    <name type="scientific">Babesia caballi</name>
    <dbReference type="NCBI Taxonomy" id="5871"/>
    <lineage>
        <taxon>Eukaryota</taxon>
        <taxon>Sar</taxon>
        <taxon>Alveolata</taxon>
        <taxon>Apicomplexa</taxon>
        <taxon>Aconoidasida</taxon>
        <taxon>Piroplasmida</taxon>
        <taxon>Babesiidae</taxon>
        <taxon>Babesia</taxon>
    </lineage>
</organism>
<dbReference type="AlphaFoldDB" id="A0AAV4M0A2"/>
<evidence type="ECO:0000313" key="2">
    <source>
        <dbReference type="Proteomes" id="UP001497744"/>
    </source>
</evidence>
<dbReference type="EMBL" id="BPLF01000003">
    <property type="protein sequence ID" value="GIX64811.1"/>
    <property type="molecule type" value="Genomic_DNA"/>
</dbReference>
<sequence length="133" mass="14213">MSLTPLQHPYCKRYGRIAQPMSGNVGGRNAGAGNKAVIIITLITNELLKSFGQLGNEATTGISIQSLLNLSKLCTKLGFGLFNALKKVLNFLGQGSDGSVITPTAILPRNPQDPVYGFLQVGRAVKREVDRGE</sequence>
<comment type="caution">
    <text evidence="1">The sequence shown here is derived from an EMBL/GenBank/DDBJ whole genome shotgun (WGS) entry which is preliminary data.</text>
</comment>
<evidence type="ECO:0000313" key="1">
    <source>
        <dbReference type="EMBL" id="GIX64811.1"/>
    </source>
</evidence>